<dbReference type="InterPro" id="IPR007109">
    <property type="entry name" value="Brix"/>
</dbReference>
<dbReference type="GO" id="GO:0019843">
    <property type="term" value="F:rRNA binding"/>
    <property type="evidence" value="ECO:0007669"/>
    <property type="project" value="InterPro"/>
</dbReference>
<evidence type="ECO:0000256" key="3">
    <source>
        <dbReference type="ARBA" id="ARBA00022517"/>
    </source>
</evidence>
<reference evidence="8" key="2">
    <citation type="journal article" date="2019" name="IMA Fungus">
        <title>Genome sequencing and comparison of five Tilletia species to identify candidate genes for the detection of regulated species infecting wheat.</title>
        <authorList>
            <person name="Nguyen H.D.T."/>
            <person name="Sultana T."/>
            <person name="Kesanakurti P."/>
            <person name="Hambleton S."/>
        </authorList>
    </citation>
    <scope>NUCLEOTIDE SEQUENCE</scope>
    <source>
        <strain evidence="8">DAOMC 238032</strain>
    </source>
</reference>
<feature type="compositionally biased region" description="Basic and acidic residues" evidence="5">
    <location>
        <begin position="253"/>
        <end position="277"/>
    </location>
</feature>
<evidence type="ECO:0000259" key="6">
    <source>
        <dbReference type="PROSITE" id="PS50833"/>
    </source>
</evidence>
<proteinExistence type="inferred from homology"/>
<dbReference type="FunFam" id="3.40.50.10480:FF:000009">
    <property type="entry name" value="Ribosome biogenesis protein, putative"/>
    <property type="match status" value="1"/>
</dbReference>
<name>A0A177VF70_9BASI</name>
<dbReference type="EMBL" id="CAJHJG010006901">
    <property type="protein sequence ID" value="CAD6960610.1"/>
    <property type="molecule type" value="Genomic_DNA"/>
</dbReference>
<accession>A0A177VF70</accession>
<comment type="similarity">
    <text evidence="2">Belongs to the BRX1 family.</text>
</comment>
<dbReference type="GO" id="GO:0000027">
    <property type="term" value="P:ribosomal large subunit assembly"/>
    <property type="evidence" value="ECO:0007669"/>
    <property type="project" value="TreeGrafter"/>
</dbReference>
<dbReference type="GO" id="GO:0006364">
    <property type="term" value="P:rRNA processing"/>
    <property type="evidence" value="ECO:0007669"/>
    <property type="project" value="InterPro"/>
</dbReference>
<keyword evidence="10" id="KW-1185">Reference proteome</keyword>
<dbReference type="SMART" id="SM00879">
    <property type="entry name" value="Brix"/>
    <property type="match status" value="1"/>
</dbReference>
<dbReference type="Pfam" id="PF04427">
    <property type="entry name" value="Brix"/>
    <property type="match status" value="1"/>
</dbReference>
<feature type="region of interest" description="Disordered" evidence="5">
    <location>
        <begin position="235"/>
        <end position="310"/>
    </location>
</feature>
<evidence type="ECO:0000256" key="1">
    <source>
        <dbReference type="ARBA" id="ARBA00004604"/>
    </source>
</evidence>
<sequence length="389" mass="44172">MASLFKKVSKDLDVSKGKRKADTLDFDDDEEDEEEEQQQEQEQDELAAAEAAANNVSGPATRIRQKVLILPSRGVTTRMRHLVNDIEALLPHSKKESKLDSKSDLHILNELAELNNCNNVLYFEARKAEDLYMWAAKTPNGPSVKFYVQNIHTMDELKMTGNCLKGSRPILSFDASFDSPEQAPHWSVVRELFINIFSVSRGVRRSKPFVDRVMSFSVLDGKVWIRNFQIVESHDGLGDDEDEDDDSDEEEAPGDKKRTSGAKAKEERKKEVDEQEKQLLTARGLKNADEKKKKKQRKAFNRGGRPDPKLVEIGPRMVLTPIKIFEGAFGGATLFDNPEYISPNAMRHATRRQKGERYAERTSDKIALSEKRERHKPKADALSNRNVFA</sequence>
<feature type="compositionally biased region" description="Acidic residues" evidence="5">
    <location>
        <begin position="238"/>
        <end position="252"/>
    </location>
</feature>
<dbReference type="PANTHER" id="PTHR13634">
    <property type="entry name" value="RIBOSOME BIOGENESIS PROTEIN BRIX"/>
    <property type="match status" value="1"/>
</dbReference>
<feature type="region of interest" description="Disordered" evidence="5">
    <location>
        <begin position="1"/>
        <end position="45"/>
    </location>
</feature>
<feature type="domain" description="Brix" evidence="6">
    <location>
        <begin position="65"/>
        <end position="330"/>
    </location>
</feature>
<dbReference type="SUPFAM" id="SSF52954">
    <property type="entry name" value="Class II aaRS ABD-related"/>
    <property type="match status" value="1"/>
</dbReference>
<organism evidence="8 9">
    <name type="scientific">Tilletia caries</name>
    <name type="common">wheat bunt fungus</name>
    <dbReference type="NCBI Taxonomy" id="13290"/>
    <lineage>
        <taxon>Eukaryota</taxon>
        <taxon>Fungi</taxon>
        <taxon>Dikarya</taxon>
        <taxon>Basidiomycota</taxon>
        <taxon>Ustilaginomycotina</taxon>
        <taxon>Exobasidiomycetes</taxon>
        <taxon>Tilletiales</taxon>
        <taxon>Tilletiaceae</taxon>
        <taxon>Tilletia</taxon>
    </lineage>
</organism>
<dbReference type="AlphaFoldDB" id="A0A177VF70"/>
<protein>
    <recommendedName>
        <fullName evidence="6">Brix domain-containing protein</fullName>
    </recommendedName>
</protein>
<feature type="region of interest" description="Disordered" evidence="5">
    <location>
        <begin position="345"/>
        <end position="389"/>
    </location>
</feature>
<comment type="caution">
    <text evidence="8">The sequence shown here is derived from an EMBL/GenBank/DDBJ whole genome shotgun (WGS) entry which is preliminary data.</text>
</comment>
<evidence type="ECO:0000313" key="9">
    <source>
        <dbReference type="Proteomes" id="UP000077671"/>
    </source>
</evidence>
<dbReference type="InterPro" id="IPR026532">
    <property type="entry name" value="BRX1"/>
</dbReference>
<evidence type="ECO:0000256" key="4">
    <source>
        <dbReference type="ARBA" id="ARBA00023242"/>
    </source>
</evidence>
<feature type="compositionally biased region" description="Basic and acidic residues" evidence="5">
    <location>
        <begin position="353"/>
        <end position="372"/>
    </location>
</feature>
<dbReference type="PROSITE" id="PS50833">
    <property type="entry name" value="BRIX"/>
    <property type="match status" value="1"/>
</dbReference>
<keyword evidence="3" id="KW-0690">Ribosome biogenesis</keyword>
<gene>
    <name evidence="8" type="ORF">A4X03_0g107</name>
    <name evidence="7" type="ORF">JKIAZH3_G3753</name>
</gene>
<comment type="subcellular location">
    <subcellularLocation>
        <location evidence="1">Nucleus</location>
        <location evidence="1">Nucleolus</location>
    </subcellularLocation>
</comment>
<evidence type="ECO:0000256" key="5">
    <source>
        <dbReference type="SAM" id="MobiDB-lite"/>
    </source>
</evidence>
<evidence type="ECO:0000313" key="8">
    <source>
        <dbReference type="EMBL" id="KAE8265676.1"/>
    </source>
</evidence>
<dbReference type="Proteomes" id="UP000836402">
    <property type="component" value="Unassembled WGS sequence"/>
</dbReference>
<reference evidence="7" key="3">
    <citation type="submission" date="2020-10" db="EMBL/GenBank/DDBJ databases">
        <authorList>
            <person name="Sedaghatjoo S."/>
        </authorList>
    </citation>
    <scope>NUCLEOTIDE SEQUENCE</scope>
    <source>
        <strain evidence="7">AZH3</strain>
    </source>
</reference>
<dbReference type="PANTHER" id="PTHR13634:SF0">
    <property type="entry name" value="RIBOSOME BIOGENESIS PROTEIN BRX1 HOMOLOG"/>
    <property type="match status" value="1"/>
</dbReference>
<evidence type="ECO:0000256" key="2">
    <source>
        <dbReference type="ARBA" id="ARBA00006369"/>
    </source>
</evidence>
<dbReference type="Proteomes" id="UP000077671">
    <property type="component" value="Unassembled WGS sequence"/>
</dbReference>
<dbReference type="EMBL" id="LWDD02000005">
    <property type="protein sequence ID" value="KAE8265676.1"/>
    <property type="molecule type" value="Genomic_DNA"/>
</dbReference>
<evidence type="ECO:0000313" key="7">
    <source>
        <dbReference type="EMBL" id="CAD6960610.1"/>
    </source>
</evidence>
<dbReference type="GO" id="GO:0005730">
    <property type="term" value="C:nucleolus"/>
    <property type="evidence" value="ECO:0007669"/>
    <property type="project" value="UniProtKB-SubCell"/>
</dbReference>
<evidence type="ECO:0000313" key="10">
    <source>
        <dbReference type="Proteomes" id="UP000836402"/>
    </source>
</evidence>
<feature type="compositionally biased region" description="Basic and acidic residues" evidence="5">
    <location>
        <begin position="8"/>
        <end position="23"/>
    </location>
</feature>
<keyword evidence="4" id="KW-0539">Nucleus</keyword>
<feature type="compositionally biased region" description="Acidic residues" evidence="5">
    <location>
        <begin position="24"/>
        <end position="45"/>
    </location>
</feature>
<reference evidence="8" key="1">
    <citation type="submission" date="2016-04" db="EMBL/GenBank/DDBJ databases">
        <authorList>
            <person name="Nguyen H.D."/>
            <person name="Kesanakurti P."/>
            <person name="Cullis J."/>
            <person name="Levesque C.A."/>
            <person name="Hambleton S."/>
        </authorList>
    </citation>
    <scope>NUCLEOTIDE SEQUENCE</scope>
    <source>
        <strain evidence="8">DAOMC 238032</strain>
    </source>
</reference>